<accession>A0A850EJ97</accession>
<evidence type="ECO:0000313" key="3">
    <source>
        <dbReference type="Proteomes" id="UP000564806"/>
    </source>
</evidence>
<comment type="caution">
    <text evidence="2">The sequence shown here is derived from an EMBL/GenBank/DDBJ whole genome shotgun (WGS) entry which is preliminary data.</text>
</comment>
<feature type="region of interest" description="Disordered" evidence="1">
    <location>
        <begin position="1"/>
        <end position="37"/>
    </location>
</feature>
<protein>
    <submittedName>
        <fullName evidence="2">Uncharacterized protein</fullName>
    </submittedName>
</protein>
<organism evidence="2 3">
    <name type="scientific">Paenibacillus agri</name>
    <dbReference type="NCBI Taxonomy" id="2744309"/>
    <lineage>
        <taxon>Bacteria</taxon>
        <taxon>Bacillati</taxon>
        <taxon>Bacillota</taxon>
        <taxon>Bacilli</taxon>
        <taxon>Bacillales</taxon>
        <taxon>Paenibacillaceae</taxon>
        <taxon>Paenibacillus</taxon>
    </lineage>
</organism>
<dbReference type="Proteomes" id="UP000564806">
    <property type="component" value="Unassembled WGS sequence"/>
</dbReference>
<dbReference type="RefSeq" id="WP_175371689.1">
    <property type="nucleotide sequence ID" value="NZ_JABWCS010000206.1"/>
</dbReference>
<keyword evidence="3" id="KW-1185">Reference proteome</keyword>
<evidence type="ECO:0000256" key="1">
    <source>
        <dbReference type="SAM" id="MobiDB-lite"/>
    </source>
</evidence>
<sequence>MNSKPPDNPAASRSSHLAQQQGFGALAKPSTSLGEKSAPLLRSKQELAFQALGAWSEAKRLPSTGEKSTHRICVANRN</sequence>
<feature type="compositionally biased region" description="Polar residues" evidence="1">
    <location>
        <begin position="1"/>
        <end position="22"/>
    </location>
</feature>
<dbReference type="AlphaFoldDB" id="A0A850EJ97"/>
<reference evidence="2" key="1">
    <citation type="submission" date="2020-06" db="EMBL/GenBank/DDBJ databases">
        <title>Paenibacillus sp. nov., isolated from soil.</title>
        <authorList>
            <person name="Seo Y.L."/>
        </authorList>
    </citation>
    <scope>NUCLEOTIDE SEQUENCE [LARGE SCALE GENOMIC DNA]</scope>
    <source>
        <strain evidence="2">JW14</strain>
    </source>
</reference>
<evidence type="ECO:0000313" key="2">
    <source>
        <dbReference type="EMBL" id="NUU61145.1"/>
    </source>
</evidence>
<proteinExistence type="predicted"/>
<gene>
    <name evidence="2" type="ORF">HPT30_12380</name>
</gene>
<name>A0A850EJ97_9BACL</name>
<dbReference type="EMBL" id="JABWCS010000206">
    <property type="protein sequence ID" value="NUU61145.1"/>
    <property type="molecule type" value="Genomic_DNA"/>
</dbReference>